<dbReference type="STRING" id="1294262.GCA_001316085_03102"/>
<proteinExistence type="inferred from homology"/>
<dbReference type="SUPFAM" id="SSF52096">
    <property type="entry name" value="ClpP/crotonase"/>
    <property type="match status" value="1"/>
</dbReference>
<protein>
    <submittedName>
        <fullName evidence="2">3-hydroxypropionyl-coenzyme A dehydratase</fullName>
    </submittedName>
</protein>
<reference evidence="2 3" key="1">
    <citation type="journal article" date="2020" name="Int. J. Syst. Evol. Microbiol.">
        <title>Sulfuracidifex tepidarius gen. nov., sp. nov. and transfer of Sulfolobus metallicus Huber and Stetter 1992 to the genus Sulfuracidifex as Sulfuracidifex metallicus comb. nov.</title>
        <authorList>
            <person name="Itoh T."/>
            <person name="Miura T."/>
            <person name="Sakai H.D."/>
            <person name="Kato S."/>
            <person name="Ohkuma M."/>
            <person name="Takashina T."/>
        </authorList>
    </citation>
    <scope>NUCLEOTIDE SEQUENCE [LARGE SCALE GENOMIC DNA]</scope>
    <source>
        <strain evidence="2 3">IC-006</strain>
    </source>
</reference>
<dbReference type="Proteomes" id="UP000322983">
    <property type="component" value="Chromosome"/>
</dbReference>
<keyword evidence="3" id="KW-1185">Reference proteome</keyword>
<dbReference type="Pfam" id="PF00378">
    <property type="entry name" value="ECH_1"/>
    <property type="match status" value="1"/>
</dbReference>
<dbReference type="CDD" id="cd06558">
    <property type="entry name" value="crotonase-like"/>
    <property type="match status" value="1"/>
</dbReference>
<comment type="similarity">
    <text evidence="1">Belongs to the enoyl-CoA hydratase/isomerase family.</text>
</comment>
<dbReference type="Gene3D" id="3.90.226.10">
    <property type="entry name" value="2-enoyl-CoA Hydratase, Chain A, domain 1"/>
    <property type="match status" value="1"/>
</dbReference>
<name>A0A510DWR1_9CREN</name>
<dbReference type="InterPro" id="IPR001753">
    <property type="entry name" value="Enoyl-CoA_hydra/iso"/>
</dbReference>
<evidence type="ECO:0000313" key="2">
    <source>
        <dbReference type="EMBL" id="BBG24661.1"/>
    </source>
</evidence>
<sequence length="262" mass="29328">MFNCSDTKVVVKLESYGNYSVLKFNTGGKYNLFNIKFMTDMIDVLSNVEEDRISRFLIIEGEGNFGTGADITELKKANDDLEFARTFFNYMRQIYEKIMTVPKIVIALPQNIAYGASMEMLLVSDFVIAKNGTKFAAPGAKLGVFPPVLVSIGPSIIGYQNARRLALTGEEIDADEAMRIGLVNYVSEDPMKTASVLMEKMSVMAPTSLIWMKKNLDSRMKDMLYDAFEDLVNQVQSDNAKEGILAFISKTRPSWIPQQKSS</sequence>
<evidence type="ECO:0000313" key="3">
    <source>
        <dbReference type="Proteomes" id="UP000322983"/>
    </source>
</evidence>
<accession>A0A510DWR1</accession>
<dbReference type="InterPro" id="IPR029045">
    <property type="entry name" value="ClpP/crotonase-like_dom_sf"/>
</dbReference>
<dbReference type="AlphaFoldDB" id="A0A510DWR1"/>
<dbReference type="InterPro" id="IPR051683">
    <property type="entry name" value="Enoyl-CoA_Hydratase/Isomerase"/>
</dbReference>
<dbReference type="EMBL" id="AP018929">
    <property type="protein sequence ID" value="BBG24661.1"/>
    <property type="molecule type" value="Genomic_DNA"/>
</dbReference>
<evidence type="ECO:0000256" key="1">
    <source>
        <dbReference type="ARBA" id="ARBA00005254"/>
    </source>
</evidence>
<dbReference type="PANTHER" id="PTHR42964">
    <property type="entry name" value="ENOYL-COA HYDRATASE"/>
    <property type="match status" value="1"/>
</dbReference>
<dbReference type="PANTHER" id="PTHR42964:SF1">
    <property type="entry name" value="POLYKETIDE BIOSYNTHESIS ENOYL-COA HYDRATASE PKSH-RELATED"/>
    <property type="match status" value="1"/>
</dbReference>
<gene>
    <name evidence="2" type="ORF">IC006_1994</name>
</gene>
<organism evidence="2 3">
    <name type="scientific">Sulfuracidifex tepidarius</name>
    <dbReference type="NCBI Taxonomy" id="1294262"/>
    <lineage>
        <taxon>Archaea</taxon>
        <taxon>Thermoproteota</taxon>
        <taxon>Thermoprotei</taxon>
        <taxon>Sulfolobales</taxon>
        <taxon>Sulfolobaceae</taxon>
        <taxon>Sulfuracidifex</taxon>
    </lineage>
</organism>
<dbReference type="KEGG" id="step:IC006_1994"/>